<name>A0A9P8Q333_WICPI</name>
<comment type="caution">
    <text evidence="1">The sequence shown here is derived from an EMBL/GenBank/DDBJ whole genome shotgun (WGS) entry which is preliminary data.</text>
</comment>
<reference evidence="1" key="2">
    <citation type="submission" date="2021-01" db="EMBL/GenBank/DDBJ databases">
        <authorList>
            <person name="Schikora-Tamarit M.A."/>
        </authorList>
    </citation>
    <scope>NUCLEOTIDE SEQUENCE</scope>
    <source>
        <strain evidence="1">CBS2887</strain>
    </source>
</reference>
<dbReference type="AlphaFoldDB" id="A0A9P8Q333"/>
<proteinExistence type="predicted"/>
<gene>
    <name evidence="1" type="ORF">WICPIJ_007175</name>
</gene>
<evidence type="ECO:0000313" key="2">
    <source>
        <dbReference type="Proteomes" id="UP000774326"/>
    </source>
</evidence>
<keyword evidence="2" id="KW-1185">Reference proteome</keyword>
<protein>
    <submittedName>
        <fullName evidence="1">Uncharacterized protein</fullName>
    </submittedName>
</protein>
<accession>A0A9P8Q333</accession>
<organism evidence="1 2">
    <name type="scientific">Wickerhamomyces pijperi</name>
    <name type="common">Yeast</name>
    <name type="synonym">Pichia pijperi</name>
    <dbReference type="NCBI Taxonomy" id="599730"/>
    <lineage>
        <taxon>Eukaryota</taxon>
        <taxon>Fungi</taxon>
        <taxon>Dikarya</taxon>
        <taxon>Ascomycota</taxon>
        <taxon>Saccharomycotina</taxon>
        <taxon>Saccharomycetes</taxon>
        <taxon>Phaffomycetales</taxon>
        <taxon>Wickerhamomycetaceae</taxon>
        <taxon>Wickerhamomyces</taxon>
    </lineage>
</organism>
<reference evidence="1" key="1">
    <citation type="journal article" date="2021" name="Open Biol.">
        <title>Shared evolutionary footprints suggest mitochondrial oxidative damage underlies multiple complex I losses in fungi.</title>
        <authorList>
            <person name="Schikora-Tamarit M.A."/>
            <person name="Marcet-Houben M."/>
            <person name="Nosek J."/>
            <person name="Gabaldon T."/>
        </authorList>
    </citation>
    <scope>NUCLEOTIDE SEQUENCE</scope>
    <source>
        <strain evidence="1">CBS2887</strain>
    </source>
</reference>
<evidence type="ECO:0000313" key="1">
    <source>
        <dbReference type="EMBL" id="KAH3681869.1"/>
    </source>
</evidence>
<dbReference type="EMBL" id="JAEUBG010004184">
    <property type="protein sequence ID" value="KAH3681869.1"/>
    <property type="molecule type" value="Genomic_DNA"/>
</dbReference>
<sequence length="97" mass="10846">MNPAIWVYIFAGNLDILVKRTLSLVGFKTHVIKAGSNLGKEALETGESFTGHDSVFEHFNSDPAFIGIVCEPQPLQYLVVESHSRYILPWEKIVDSL</sequence>
<dbReference type="Proteomes" id="UP000774326">
    <property type="component" value="Unassembled WGS sequence"/>
</dbReference>